<dbReference type="EMBL" id="BLAL01000197">
    <property type="protein sequence ID" value="GES91186.1"/>
    <property type="molecule type" value="Genomic_DNA"/>
</dbReference>
<evidence type="ECO:0000313" key="2">
    <source>
        <dbReference type="EMBL" id="GES91186.1"/>
    </source>
</evidence>
<dbReference type="Proteomes" id="UP000615446">
    <property type="component" value="Unassembled WGS sequence"/>
</dbReference>
<protein>
    <submittedName>
        <fullName evidence="2">Uncharacterized protein</fullName>
    </submittedName>
</protein>
<evidence type="ECO:0000256" key="1">
    <source>
        <dbReference type="SAM" id="Phobius"/>
    </source>
</evidence>
<organism evidence="2 3">
    <name type="scientific">Rhizophagus clarus</name>
    <dbReference type="NCBI Taxonomy" id="94130"/>
    <lineage>
        <taxon>Eukaryota</taxon>
        <taxon>Fungi</taxon>
        <taxon>Fungi incertae sedis</taxon>
        <taxon>Mucoromycota</taxon>
        <taxon>Glomeromycotina</taxon>
        <taxon>Glomeromycetes</taxon>
        <taxon>Glomerales</taxon>
        <taxon>Glomeraceae</taxon>
        <taxon>Rhizophagus</taxon>
    </lineage>
</organism>
<comment type="caution">
    <text evidence="2">The sequence shown here is derived from an EMBL/GenBank/DDBJ whole genome shotgun (WGS) entry which is preliminary data.</text>
</comment>
<dbReference type="AlphaFoldDB" id="A0A8H3LS67"/>
<evidence type="ECO:0000313" key="3">
    <source>
        <dbReference type="Proteomes" id="UP000615446"/>
    </source>
</evidence>
<accession>A0A8H3LS67</accession>
<name>A0A8H3LS67_9GLOM</name>
<keyword evidence="1" id="KW-1133">Transmembrane helix</keyword>
<keyword evidence="1" id="KW-0472">Membrane</keyword>
<reference evidence="2" key="1">
    <citation type="submission" date="2019-10" db="EMBL/GenBank/DDBJ databases">
        <title>Conservation and host-specific expression of non-tandemly repeated heterogenous ribosome RNA gene in arbuscular mycorrhizal fungi.</title>
        <authorList>
            <person name="Maeda T."/>
            <person name="Kobayashi Y."/>
            <person name="Nakagawa T."/>
            <person name="Ezawa T."/>
            <person name="Yamaguchi K."/>
            <person name="Bino T."/>
            <person name="Nishimoto Y."/>
            <person name="Shigenobu S."/>
            <person name="Kawaguchi M."/>
        </authorList>
    </citation>
    <scope>NUCLEOTIDE SEQUENCE</scope>
    <source>
        <strain evidence="2">HR1</strain>
    </source>
</reference>
<keyword evidence="1" id="KW-0812">Transmembrane</keyword>
<proteinExistence type="predicted"/>
<feature type="transmembrane region" description="Helical" evidence="1">
    <location>
        <begin position="60"/>
        <end position="88"/>
    </location>
</feature>
<feature type="transmembrane region" description="Helical" evidence="1">
    <location>
        <begin position="29"/>
        <end position="54"/>
    </location>
</feature>
<gene>
    <name evidence="2" type="ORF">RCL2_001801700</name>
</gene>
<sequence>MSLKKEVLSISLLNNVKSPFCYNLQNIKLVAAVDIAVTAALVTVIVGIAVNIAVVVAAAVLVAVVVAAAVKVAVVVAAALVVVVIAAAV</sequence>